<dbReference type="PANTHER" id="PTHR43097:SF5">
    <property type="entry name" value="GLUTAMATE--TRNA LIGASE"/>
    <property type="match status" value="1"/>
</dbReference>
<keyword evidence="7 10" id="KW-0648">Protein biosynthesis</keyword>
<dbReference type="Gene3D" id="2.40.240.100">
    <property type="match status" value="1"/>
</dbReference>
<sequence>MSMEIRKLVLKWALKNAVEHDGKAVVKAVVSKVLGEHPELRSMVAEVLKVAEEVVASVNRMEIEQQTKMLEEIAPGLLGRHKPEEKKLPPLPNAEPGKVVTRLPPEPSGYMHIGHAMSGILNYLYAKMYDGKLWLRFEDTNPRKVRLEYYESFRKGYRWFGIEWDYEKSNSEDLDLYYDYARELIRMGLAYVCSCNKEEMSRGRFMMVECAHRQQPVELNLSLWKEMLSGDLEEGSAVLRLKGDMTSKNTAMRDPTLFRIIHHPHPLVGDKYTVWPTYDIAAAIEDAVCGITHVLRSSEFALRDELQNYIRSLLGLRSPVFVEYSRFEFKGTPLAKREIRRLIEQGIVSGWDDPRLATVEGIRRRGLLPEAIREFTVSQTGLTYTKRVYAWELLYAVNRRMLDPVARRYFFVPDPILVEVEGAPELRAELPYHPSEPLGKRLVQTGSRFYVPRKDVQKLKEGSMLRLKHLFNVVLRELADDLVRATFVSREVVEGVPIVQWVTEDHVRVEVLVPDVIYLDDGQLNPESLKTVHGIGEKACAEIKPGERVQFERFGFCIRDDASALSFIFIHT</sequence>
<dbReference type="GO" id="GO:0005829">
    <property type="term" value="C:cytosol"/>
    <property type="evidence" value="ECO:0007669"/>
    <property type="project" value="TreeGrafter"/>
</dbReference>
<keyword evidence="5 10" id="KW-0547">Nucleotide-binding</keyword>
<feature type="domain" description="Glutamyl/glutaminyl-tRNA synthetase class Ib catalytic" evidence="11">
    <location>
        <begin position="98"/>
        <end position="403"/>
    </location>
</feature>
<reference evidence="14 15" key="1">
    <citation type="submission" date="2017-04" db="EMBL/GenBank/DDBJ databases">
        <title>Draft Aigarchaeota genome from a New Zealand hot spring.</title>
        <authorList>
            <person name="Reysenbach A.-L."/>
            <person name="Donaho J.A."/>
            <person name="Gerhart J."/>
            <person name="Kelley J.F."/>
            <person name="Kouba K."/>
            <person name="Podar M."/>
            <person name="Stott M."/>
        </authorList>
    </citation>
    <scope>NUCLEOTIDE SEQUENCE [LARGE SCALE GENOMIC DNA]</scope>
    <source>
        <strain evidence="14">NZ13_MG1</strain>
    </source>
</reference>
<dbReference type="EMBL" id="NDWU01000011">
    <property type="protein sequence ID" value="PUA31970.1"/>
    <property type="molecule type" value="Genomic_DNA"/>
</dbReference>
<feature type="domain" description="Glutamyl/glutaminyl-tRNA synthetase class Ib anti-codon binding" evidence="12">
    <location>
        <begin position="406"/>
        <end position="479"/>
    </location>
</feature>
<dbReference type="InterPro" id="IPR020056">
    <property type="entry name" value="Rbsml_bL25/Gln-tRNA_synth_N"/>
</dbReference>
<dbReference type="GO" id="GO:0032991">
    <property type="term" value="C:protein-containing complex"/>
    <property type="evidence" value="ECO:0007669"/>
    <property type="project" value="UniProtKB-ARBA"/>
</dbReference>
<evidence type="ECO:0000313" key="14">
    <source>
        <dbReference type="EMBL" id="PUA31970.1"/>
    </source>
</evidence>
<dbReference type="GO" id="GO:0006424">
    <property type="term" value="P:glutamyl-tRNA aminoacylation"/>
    <property type="evidence" value="ECO:0007669"/>
    <property type="project" value="UniProtKB-UniRule"/>
</dbReference>
<evidence type="ECO:0000256" key="8">
    <source>
        <dbReference type="ARBA" id="ARBA00023146"/>
    </source>
</evidence>
<evidence type="ECO:0000256" key="3">
    <source>
        <dbReference type="ARBA" id="ARBA00022490"/>
    </source>
</evidence>
<gene>
    <name evidence="10" type="primary">gltX</name>
    <name evidence="14" type="ORF">B9J98_04810</name>
</gene>
<dbReference type="Proteomes" id="UP000244066">
    <property type="component" value="Unassembled WGS sequence"/>
</dbReference>
<evidence type="ECO:0000259" key="13">
    <source>
        <dbReference type="Pfam" id="PF20974"/>
    </source>
</evidence>
<dbReference type="GO" id="GO:0004818">
    <property type="term" value="F:glutamate-tRNA ligase activity"/>
    <property type="evidence" value="ECO:0007669"/>
    <property type="project" value="UniProtKB-UniRule"/>
</dbReference>
<dbReference type="InterPro" id="IPR001412">
    <property type="entry name" value="aa-tRNA-synth_I_CS"/>
</dbReference>
<evidence type="ECO:0000256" key="4">
    <source>
        <dbReference type="ARBA" id="ARBA00022598"/>
    </source>
</evidence>
<dbReference type="InterPro" id="IPR020059">
    <property type="entry name" value="Glu/Gln-tRNA-synth_Ib_codon-bd"/>
</dbReference>
<dbReference type="HAMAP" id="MF_02076">
    <property type="entry name" value="Glu_tRNA_synth_type2"/>
    <property type="match status" value="1"/>
</dbReference>
<comment type="catalytic activity">
    <reaction evidence="9 10">
        <text>tRNA(Glu) + L-glutamate + ATP = L-glutamyl-tRNA(Glu) + AMP + diphosphate</text>
        <dbReference type="Rhea" id="RHEA:23540"/>
        <dbReference type="Rhea" id="RHEA-COMP:9663"/>
        <dbReference type="Rhea" id="RHEA-COMP:9680"/>
        <dbReference type="ChEBI" id="CHEBI:29985"/>
        <dbReference type="ChEBI" id="CHEBI:30616"/>
        <dbReference type="ChEBI" id="CHEBI:33019"/>
        <dbReference type="ChEBI" id="CHEBI:78442"/>
        <dbReference type="ChEBI" id="CHEBI:78520"/>
        <dbReference type="ChEBI" id="CHEBI:456215"/>
        <dbReference type="EC" id="6.1.1.17"/>
    </reaction>
</comment>
<keyword evidence="3 10" id="KW-0963">Cytoplasm</keyword>
<feature type="domain" description="tRNA synthetases class I (E and Q) anti-codon binding" evidence="13">
    <location>
        <begin position="498"/>
        <end position="560"/>
    </location>
</feature>
<dbReference type="InterPro" id="IPR014729">
    <property type="entry name" value="Rossmann-like_a/b/a_fold"/>
</dbReference>
<feature type="short sequence motif" description="'HIGH' region" evidence="10">
    <location>
        <begin position="105"/>
        <end position="115"/>
    </location>
</feature>
<dbReference type="Gene3D" id="2.40.240.10">
    <property type="entry name" value="Ribosomal Protein L25, Chain P"/>
    <property type="match status" value="1"/>
</dbReference>
<dbReference type="InterPro" id="IPR011035">
    <property type="entry name" value="Ribosomal_bL25/Gln-tRNA_synth"/>
</dbReference>
<dbReference type="GO" id="GO:0005524">
    <property type="term" value="F:ATP binding"/>
    <property type="evidence" value="ECO:0007669"/>
    <property type="project" value="UniProtKB-UniRule"/>
</dbReference>
<evidence type="ECO:0000256" key="9">
    <source>
        <dbReference type="ARBA" id="ARBA00048351"/>
    </source>
</evidence>
<dbReference type="InterPro" id="IPR000924">
    <property type="entry name" value="Glu/Gln-tRNA-synth"/>
</dbReference>
<keyword evidence="8 10" id="KW-0030">Aminoacyl-tRNA synthetase</keyword>
<evidence type="ECO:0000256" key="5">
    <source>
        <dbReference type="ARBA" id="ARBA00022741"/>
    </source>
</evidence>
<evidence type="ECO:0000256" key="7">
    <source>
        <dbReference type="ARBA" id="ARBA00022917"/>
    </source>
</evidence>
<dbReference type="Pfam" id="PF20974">
    <property type="entry name" value="tRNA-synt_1c_C2"/>
    <property type="match status" value="1"/>
</dbReference>
<name>A0A2R7Y377_9ARCH</name>
<evidence type="ECO:0000259" key="12">
    <source>
        <dbReference type="Pfam" id="PF03950"/>
    </source>
</evidence>
<dbReference type="Gene3D" id="3.40.50.620">
    <property type="entry name" value="HUPs"/>
    <property type="match status" value="1"/>
</dbReference>
<comment type="subcellular location">
    <subcellularLocation>
        <location evidence="1 10">Cytoplasm</location>
    </subcellularLocation>
</comment>
<dbReference type="Pfam" id="PF00749">
    <property type="entry name" value="tRNA-synt_1c"/>
    <property type="match status" value="1"/>
</dbReference>
<dbReference type="PROSITE" id="PS00178">
    <property type="entry name" value="AA_TRNA_LIGASE_I"/>
    <property type="match status" value="1"/>
</dbReference>
<dbReference type="SUPFAM" id="SSF52374">
    <property type="entry name" value="Nucleotidylyl transferase"/>
    <property type="match status" value="1"/>
</dbReference>
<evidence type="ECO:0000259" key="11">
    <source>
        <dbReference type="Pfam" id="PF00749"/>
    </source>
</evidence>
<dbReference type="PRINTS" id="PR00987">
    <property type="entry name" value="TRNASYNTHGLU"/>
</dbReference>
<dbReference type="NCBIfam" id="TIGR00463">
    <property type="entry name" value="gltX_arch"/>
    <property type="match status" value="1"/>
</dbReference>
<dbReference type="PANTHER" id="PTHR43097">
    <property type="entry name" value="GLUTAMINE-TRNA LIGASE"/>
    <property type="match status" value="1"/>
</dbReference>
<comment type="function">
    <text evidence="10">Catalyzes the attachment of glutamate to tRNA(Glu) in a two-step reaction: glutamate is first activated by ATP to form Glu-AMP and then transferred to the acceptor end of tRNA(Glu).</text>
</comment>
<evidence type="ECO:0000256" key="2">
    <source>
        <dbReference type="ARBA" id="ARBA00008927"/>
    </source>
</evidence>
<evidence type="ECO:0000256" key="1">
    <source>
        <dbReference type="ARBA" id="ARBA00004496"/>
    </source>
</evidence>
<comment type="similarity">
    <text evidence="2 10">Belongs to the class-I aminoacyl-tRNA synthetase family. Glutamate--tRNA ligase type 2 subfamily.</text>
</comment>
<evidence type="ECO:0000256" key="6">
    <source>
        <dbReference type="ARBA" id="ARBA00022840"/>
    </source>
</evidence>
<proteinExistence type="inferred from homology"/>
<dbReference type="AlphaFoldDB" id="A0A2R7Y377"/>
<organism evidence="14 15">
    <name type="scientific">Candidatus Terraquivivens tikiterensis</name>
    <dbReference type="NCBI Taxonomy" id="1980982"/>
    <lineage>
        <taxon>Archaea</taxon>
        <taxon>Nitrososphaerota</taxon>
        <taxon>Candidatus Wolframiiraptoraceae</taxon>
        <taxon>Candidatus Terraquivivens</taxon>
    </lineage>
</organism>
<dbReference type="Pfam" id="PF03950">
    <property type="entry name" value="tRNA-synt_1c_C"/>
    <property type="match status" value="1"/>
</dbReference>
<evidence type="ECO:0000313" key="15">
    <source>
        <dbReference type="Proteomes" id="UP000244066"/>
    </source>
</evidence>
<dbReference type="SUPFAM" id="SSF50715">
    <property type="entry name" value="Ribosomal protein L25-like"/>
    <property type="match status" value="1"/>
</dbReference>
<dbReference type="InterPro" id="IPR049437">
    <property type="entry name" value="tRNA-synt_1c_C2"/>
</dbReference>
<keyword evidence="6 10" id="KW-0067">ATP-binding</keyword>
<evidence type="ECO:0000256" key="10">
    <source>
        <dbReference type="HAMAP-Rule" id="MF_02076"/>
    </source>
</evidence>
<accession>A0A2R7Y377</accession>
<dbReference type="InterPro" id="IPR050132">
    <property type="entry name" value="Gln/Glu-tRNA_Ligase"/>
</dbReference>
<dbReference type="EC" id="6.1.1.17" evidence="10"/>
<dbReference type="GO" id="GO:0043604">
    <property type="term" value="P:amide biosynthetic process"/>
    <property type="evidence" value="ECO:0007669"/>
    <property type="project" value="TreeGrafter"/>
</dbReference>
<protein>
    <recommendedName>
        <fullName evidence="10">Glutamate--tRNA ligase</fullName>
        <ecNumber evidence="10">6.1.1.17</ecNumber>
    </recommendedName>
    <alternativeName>
        <fullName evidence="10">Glutamyl-tRNA synthetase</fullName>
        <shortName evidence="10">GluRS</shortName>
    </alternativeName>
</protein>
<keyword evidence="4 10" id="KW-0436">Ligase</keyword>
<comment type="caution">
    <text evidence="14">The sequence shown here is derived from an EMBL/GenBank/DDBJ whole genome shotgun (WGS) entry which is preliminary data.</text>
</comment>
<dbReference type="InterPro" id="IPR020058">
    <property type="entry name" value="Glu/Gln-tRNA-synth_Ib_cat-dom"/>
</dbReference>
<dbReference type="InterPro" id="IPR004526">
    <property type="entry name" value="Glu-tRNA-synth_arc/euk"/>
</dbReference>
<dbReference type="NCBIfam" id="NF003169">
    <property type="entry name" value="PRK04156.1"/>
    <property type="match status" value="1"/>
</dbReference>